<feature type="domain" description="Aldehyde oxidase/xanthine dehydrogenase a/b hammerhead" evidence="4">
    <location>
        <begin position="29"/>
        <end position="141"/>
    </location>
</feature>
<proteinExistence type="inferred from homology"/>
<dbReference type="InterPro" id="IPR037165">
    <property type="entry name" value="AldOxase/xan_DH_Mopterin-bd_sf"/>
</dbReference>
<evidence type="ECO:0000313" key="6">
    <source>
        <dbReference type="Proteomes" id="UP001164712"/>
    </source>
</evidence>
<dbReference type="RefSeq" id="WP_045048088.1">
    <property type="nucleotide sequence ID" value="NZ_CP114058.1"/>
</dbReference>
<evidence type="ECO:0000256" key="1">
    <source>
        <dbReference type="ARBA" id="ARBA00006849"/>
    </source>
</evidence>
<comment type="similarity">
    <text evidence="1">Belongs to the xanthine dehydrogenase family.</text>
</comment>
<sequence>MSETLNTPKTDYQALGSGKSRIDGELKITGAASYAVEQERDNMLYGVVIQSTISSGRISKMDTAEAAALPGVLAIYTHESGLKINTPTAIAEGGAAQTTYVPLQDDVILHNGQNIGIAIAETFEQATAAAARVHIEYEETPAILFQTDPQAKPQQVDSSDIALGDADKAMQASAVRIKHTYTTPREYNMPMELHACIADWQGHELTLWEPSQWVSGSQTVISEWFDLPRENVRIISPYVGGGFGSKPVPYTHVALASVASRELKRPVKVVLTRPQTFTGFGGRPATSQTLEMGADHDGKINAIIHEGMSETSLNDAFAESCNKVTALMYAIPNVTSKHSVVPINTVTPGWMRAPGENPSTFGLEVAIDEMAYELGIDPLELRLRNWADHDYKSGIPWTTRRLKEAYAAGARAFGWDKRSAKPRSMREGHELIGWGMAAGTYPVSRMPAEARLTLQKDGSFLLQSGGVDLGTGTYTILAQTVAEVLQVSSSRVKVQLGDTRFPLAGVAGGSQLAGNLTTVTHKAALQMRERLVSLAATQAGSPLEKESPSALLLVDGSVSSASQPERAISLSQLIQLAGLQELQVDAHTFKDGTSAEDRKNIVSAMEDAEGATAGDVSAHSWSAQFVEVRVDEDFGTVRVSRMVGAFDSGRLYNPKLARSQWIGGMIMGLGQALMEEGQVDPRNGRVINNNLADYMVAINADVPEIITLDVGEPDYQATGLGGKAVGELGIVGVAAAFSNAVYHATGKRVRDLPITLDKLI</sequence>
<dbReference type="SUPFAM" id="SSF56003">
    <property type="entry name" value="Molybdenum cofactor-binding domain"/>
    <property type="match status" value="1"/>
</dbReference>
<gene>
    <name evidence="5" type="ORF">O1V66_05705</name>
</gene>
<dbReference type="Gene3D" id="3.90.1170.50">
    <property type="entry name" value="Aldehyde oxidase/xanthine dehydrogenase, a/b hammerhead"/>
    <property type="match status" value="1"/>
</dbReference>
<dbReference type="Pfam" id="PF02738">
    <property type="entry name" value="MoCoBD_1"/>
    <property type="match status" value="1"/>
</dbReference>
<keyword evidence="2" id="KW-0500">Molybdenum</keyword>
<dbReference type="InterPro" id="IPR000674">
    <property type="entry name" value="Ald_Oxase/Xan_DH_a/b"/>
</dbReference>
<evidence type="ECO:0000256" key="2">
    <source>
        <dbReference type="ARBA" id="ARBA00022505"/>
    </source>
</evidence>
<dbReference type="InterPro" id="IPR036856">
    <property type="entry name" value="Ald_Oxase/Xan_DH_a/b_sf"/>
</dbReference>
<dbReference type="InterPro" id="IPR016208">
    <property type="entry name" value="Ald_Oxase/xanthine_DH-like"/>
</dbReference>
<dbReference type="PANTHER" id="PTHR11908">
    <property type="entry name" value="XANTHINE DEHYDROGENASE"/>
    <property type="match status" value="1"/>
</dbReference>
<organism evidence="5 6">
    <name type="scientific">Rouxiella chamberiensis</name>
    <dbReference type="NCBI Taxonomy" id="1513468"/>
    <lineage>
        <taxon>Bacteria</taxon>
        <taxon>Pseudomonadati</taxon>
        <taxon>Pseudomonadota</taxon>
        <taxon>Gammaproteobacteria</taxon>
        <taxon>Enterobacterales</taxon>
        <taxon>Yersiniaceae</taxon>
        <taxon>Rouxiella</taxon>
    </lineage>
</organism>
<dbReference type="InterPro" id="IPR008274">
    <property type="entry name" value="AldOxase/xan_DH_MoCoBD1"/>
</dbReference>
<evidence type="ECO:0000256" key="3">
    <source>
        <dbReference type="ARBA" id="ARBA00023002"/>
    </source>
</evidence>
<evidence type="ECO:0000259" key="4">
    <source>
        <dbReference type="SMART" id="SM01008"/>
    </source>
</evidence>
<dbReference type="Gene3D" id="3.30.365.10">
    <property type="entry name" value="Aldehyde oxidase/xanthine dehydrogenase, molybdopterin binding domain"/>
    <property type="match status" value="4"/>
</dbReference>
<dbReference type="Pfam" id="PF20256">
    <property type="entry name" value="MoCoBD_2"/>
    <property type="match status" value="1"/>
</dbReference>
<accession>A0ABY7HTK8</accession>
<evidence type="ECO:0000313" key="5">
    <source>
        <dbReference type="EMBL" id="WAT02156.1"/>
    </source>
</evidence>
<dbReference type="Pfam" id="PF01315">
    <property type="entry name" value="Ald_Xan_dh_C"/>
    <property type="match status" value="1"/>
</dbReference>
<dbReference type="SUPFAM" id="SSF54665">
    <property type="entry name" value="CO dehydrogenase molybdoprotein N-domain-like"/>
    <property type="match status" value="1"/>
</dbReference>
<dbReference type="SMART" id="SM01008">
    <property type="entry name" value="Ald_Xan_dh_C"/>
    <property type="match status" value="1"/>
</dbReference>
<protein>
    <submittedName>
        <fullName evidence="5">Xanthine dehydrogenase family protein molybdopterin-binding subunit</fullName>
    </submittedName>
</protein>
<dbReference type="Proteomes" id="UP001164712">
    <property type="component" value="Chromosome"/>
</dbReference>
<dbReference type="PANTHER" id="PTHR11908:SF132">
    <property type="entry name" value="ALDEHYDE OXIDASE 1-RELATED"/>
    <property type="match status" value="1"/>
</dbReference>
<reference evidence="5" key="1">
    <citation type="submission" date="2022-12" db="EMBL/GenBank/DDBJ databases">
        <title>Complete genome sequence of an Australian strain of Rouxiella badensis DAR84756 and resolution of the R. badensis DSM100043 and R. chamberiensis DSM28324 genomes.</title>
        <authorList>
            <person name="Paul S."/>
            <person name="Anderson P.J."/>
            <person name="Maynard G."/>
            <person name="Dyall-Smith M."/>
            <person name="Kudinha T."/>
        </authorList>
    </citation>
    <scope>NUCLEOTIDE SEQUENCE</scope>
    <source>
        <strain evidence="5">DSM 28324</strain>
    </source>
</reference>
<dbReference type="InterPro" id="IPR046867">
    <property type="entry name" value="AldOxase/xan_DH_MoCoBD2"/>
</dbReference>
<dbReference type="EMBL" id="CP114058">
    <property type="protein sequence ID" value="WAT02156.1"/>
    <property type="molecule type" value="Genomic_DNA"/>
</dbReference>
<keyword evidence="3" id="KW-0560">Oxidoreductase</keyword>
<name>A0ABY7HTK8_9GAMM</name>
<keyword evidence="6" id="KW-1185">Reference proteome</keyword>